<dbReference type="AlphaFoldDB" id="A0A7E4UPY8"/>
<name>A0A7E4UPY8_PANRE</name>
<keyword evidence="2" id="KW-1185">Reference proteome</keyword>
<accession>A0A7E4UPY8</accession>
<reference evidence="3" key="2">
    <citation type="submission" date="2020-10" db="UniProtKB">
        <authorList>
            <consortium name="WormBaseParasite"/>
        </authorList>
    </citation>
    <scope>IDENTIFICATION</scope>
</reference>
<proteinExistence type="predicted"/>
<evidence type="ECO:0000256" key="1">
    <source>
        <dbReference type="SAM" id="MobiDB-lite"/>
    </source>
</evidence>
<evidence type="ECO:0000313" key="3">
    <source>
        <dbReference type="WBParaSite" id="Pan_g11051.t1"/>
    </source>
</evidence>
<dbReference type="WBParaSite" id="Pan_g11051.t1">
    <property type="protein sequence ID" value="Pan_g11051.t1"/>
    <property type="gene ID" value="Pan_g11051"/>
</dbReference>
<protein>
    <submittedName>
        <fullName evidence="3">Uncharacterized protein</fullName>
    </submittedName>
</protein>
<feature type="region of interest" description="Disordered" evidence="1">
    <location>
        <begin position="1"/>
        <end position="80"/>
    </location>
</feature>
<reference evidence="2" key="1">
    <citation type="journal article" date="2013" name="Genetics">
        <title>The draft genome and transcriptome of Panagrellus redivivus are shaped by the harsh demands of a free-living lifestyle.</title>
        <authorList>
            <person name="Srinivasan J."/>
            <person name="Dillman A.R."/>
            <person name="Macchietto M.G."/>
            <person name="Heikkinen L."/>
            <person name="Lakso M."/>
            <person name="Fracchia K.M."/>
            <person name="Antoshechkin I."/>
            <person name="Mortazavi A."/>
            <person name="Wong G."/>
            <person name="Sternberg P.W."/>
        </authorList>
    </citation>
    <scope>NUCLEOTIDE SEQUENCE [LARGE SCALE GENOMIC DNA]</scope>
    <source>
        <strain evidence="2">MT8872</strain>
    </source>
</reference>
<dbReference type="Proteomes" id="UP000492821">
    <property type="component" value="Unassembled WGS sequence"/>
</dbReference>
<sequence length="80" mass="8998">MPPATNWALYAPRRTWRRAPTHQCRGRENRRGGGPGGGVPEGSSPRQLCWGILRPPVPLKQQSSPVHARRNNKKLVPDQR</sequence>
<organism evidence="2 3">
    <name type="scientific">Panagrellus redivivus</name>
    <name type="common">Microworm</name>
    <dbReference type="NCBI Taxonomy" id="6233"/>
    <lineage>
        <taxon>Eukaryota</taxon>
        <taxon>Metazoa</taxon>
        <taxon>Ecdysozoa</taxon>
        <taxon>Nematoda</taxon>
        <taxon>Chromadorea</taxon>
        <taxon>Rhabditida</taxon>
        <taxon>Tylenchina</taxon>
        <taxon>Panagrolaimomorpha</taxon>
        <taxon>Panagrolaimoidea</taxon>
        <taxon>Panagrolaimidae</taxon>
        <taxon>Panagrellus</taxon>
    </lineage>
</organism>
<evidence type="ECO:0000313" key="2">
    <source>
        <dbReference type="Proteomes" id="UP000492821"/>
    </source>
</evidence>